<organism evidence="2 3">
    <name type="scientific">Subtercola lobariae</name>
    <dbReference type="NCBI Taxonomy" id="1588641"/>
    <lineage>
        <taxon>Bacteria</taxon>
        <taxon>Bacillati</taxon>
        <taxon>Actinomycetota</taxon>
        <taxon>Actinomycetes</taxon>
        <taxon>Micrococcales</taxon>
        <taxon>Microbacteriaceae</taxon>
        <taxon>Subtercola</taxon>
    </lineage>
</organism>
<keyword evidence="1" id="KW-0472">Membrane</keyword>
<name>A0A917F0A2_9MICO</name>
<keyword evidence="1" id="KW-0812">Transmembrane</keyword>
<dbReference type="PRINTS" id="PR01414">
    <property type="entry name" value="CCMBBIOGNSIS"/>
</dbReference>
<protein>
    <recommendedName>
        <fullName evidence="4">DUF2975 domain-containing protein</fullName>
    </recommendedName>
</protein>
<evidence type="ECO:0000313" key="2">
    <source>
        <dbReference type="EMBL" id="GGF39356.1"/>
    </source>
</evidence>
<dbReference type="InterPro" id="IPR021354">
    <property type="entry name" value="DUF2975"/>
</dbReference>
<keyword evidence="1" id="KW-1133">Transmembrane helix</keyword>
<accession>A0A917F0A2</accession>
<evidence type="ECO:0000256" key="1">
    <source>
        <dbReference type="SAM" id="Phobius"/>
    </source>
</evidence>
<feature type="transmembrane region" description="Helical" evidence="1">
    <location>
        <begin position="130"/>
        <end position="154"/>
    </location>
</feature>
<dbReference type="Proteomes" id="UP000598775">
    <property type="component" value="Unassembled WGS sequence"/>
</dbReference>
<dbReference type="Pfam" id="PF11188">
    <property type="entry name" value="DUF2975"/>
    <property type="match status" value="1"/>
</dbReference>
<dbReference type="EMBL" id="BMGP01000007">
    <property type="protein sequence ID" value="GGF39356.1"/>
    <property type="molecule type" value="Genomic_DNA"/>
</dbReference>
<evidence type="ECO:0008006" key="4">
    <source>
        <dbReference type="Google" id="ProtNLM"/>
    </source>
</evidence>
<feature type="transmembrane region" description="Helical" evidence="1">
    <location>
        <begin position="86"/>
        <end position="110"/>
    </location>
</feature>
<comment type="caution">
    <text evidence="2">The sequence shown here is derived from an EMBL/GenBank/DDBJ whole genome shotgun (WGS) entry which is preliminary data.</text>
</comment>
<reference evidence="2 3" key="1">
    <citation type="journal article" date="2014" name="Int. J. Syst. Evol. Microbiol.">
        <title>Complete genome sequence of Corynebacterium casei LMG S-19264T (=DSM 44701T), isolated from a smear-ripened cheese.</title>
        <authorList>
            <consortium name="US DOE Joint Genome Institute (JGI-PGF)"/>
            <person name="Walter F."/>
            <person name="Albersmeier A."/>
            <person name="Kalinowski J."/>
            <person name="Ruckert C."/>
        </authorList>
    </citation>
    <scope>NUCLEOTIDE SEQUENCE [LARGE SCALE GENOMIC DNA]</scope>
    <source>
        <strain evidence="2 3">CGMCC 1.12976</strain>
    </source>
</reference>
<gene>
    <name evidence="2" type="ORF">GCM10011399_35310</name>
</gene>
<feature type="transmembrane region" description="Helical" evidence="1">
    <location>
        <begin position="38"/>
        <end position="65"/>
    </location>
</feature>
<dbReference type="RefSeq" id="WP_188680721.1">
    <property type="nucleotide sequence ID" value="NZ_BMGP01000007.1"/>
</dbReference>
<evidence type="ECO:0000313" key="3">
    <source>
        <dbReference type="Proteomes" id="UP000598775"/>
    </source>
</evidence>
<proteinExistence type="predicted"/>
<keyword evidence="3" id="KW-1185">Reference proteome</keyword>
<sequence>MSRSLLATLRVLLIVLFAAALAAQAFSGMLASTILEGSPAMVLVGLIAAGALCVEVVLVSVWMLVAMVEGGKLFDERAHSDRWVNAAIGALLAAAVIAVVGFAYFGAAAAIRAAGTTAALSTSTLAPASISLTLCLAAAAAAGAAAALALLVVVMRRLLHTAIQLQSELAEVI</sequence>
<dbReference type="AlphaFoldDB" id="A0A917F0A2"/>